<evidence type="ECO:0000313" key="4">
    <source>
        <dbReference type="Proteomes" id="UP000240859"/>
    </source>
</evidence>
<sequence>MKKCLTLILAATITLSACGKSDEKAALEKDVDKLEKQNKDLKKQQEKLKKEHDKLKEKSKSLEKDISADT</sequence>
<proteinExistence type="predicted"/>
<evidence type="ECO:0000313" key="2">
    <source>
        <dbReference type="EMBL" id="PTI70913.1"/>
    </source>
</evidence>
<dbReference type="NCBIfam" id="NF047408">
    <property type="entry name" value="SA0632_fam_LP"/>
    <property type="match status" value="1"/>
</dbReference>
<dbReference type="Proteomes" id="UP000241960">
    <property type="component" value="Unassembled WGS sequence"/>
</dbReference>
<dbReference type="AlphaFoldDB" id="A0A9Q6HN36"/>
<protein>
    <recommendedName>
        <fullName evidence="6">Lipoprotein</fullName>
    </recommendedName>
</protein>
<accession>A0A9Q6HN36</accession>
<evidence type="ECO:0000313" key="5">
    <source>
        <dbReference type="Proteomes" id="UP000241960"/>
    </source>
</evidence>
<reference evidence="4 5" key="1">
    <citation type="journal article" date="2016" name="Front. Microbiol.">
        <title>Comprehensive Phylogenetic Analysis of Bovine Non-aureus Staphylococci Species Based on Whole-Genome Sequencing.</title>
        <authorList>
            <person name="Naushad S."/>
            <person name="Barkema H.W."/>
            <person name="Luby C."/>
            <person name="Condas L.A."/>
            <person name="Nobrega D.B."/>
            <person name="Carson D.A."/>
            <person name="De Buck J."/>
        </authorList>
    </citation>
    <scope>NUCLEOTIDE SEQUENCE [LARGE SCALE GENOMIC DNA]</scope>
    <source>
        <strain evidence="2 4">SNUC 1084</strain>
        <strain evidence="3 5">SNUC 1231</strain>
    </source>
</reference>
<evidence type="ECO:0000313" key="3">
    <source>
        <dbReference type="EMBL" id="PTI74844.1"/>
    </source>
</evidence>
<reference evidence="3" key="2">
    <citation type="submission" date="2018-03" db="EMBL/GenBank/DDBJ databases">
        <authorList>
            <person name="Naushad S."/>
        </authorList>
    </citation>
    <scope>NUCLEOTIDE SEQUENCE</scope>
    <source>
        <strain evidence="2">SNUC 1084</strain>
        <strain evidence="3">SNUC 1231</strain>
    </source>
</reference>
<keyword evidence="4" id="KW-1185">Reference proteome</keyword>
<comment type="caution">
    <text evidence="3">The sequence shown here is derived from an EMBL/GenBank/DDBJ whole genome shotgun (WGS) entry which is preliminary data.</text>
</comment>
<evidence type="ECO:0000256" key="1">
    <source>
        <dbReference type="SAM" id="MobiDB-lite"/>
    </source>
</evidence>
<dbReference type="GeneID" id="93721266"/>
<gene>
    <name evidence="2" type="ORF">BU057_00210</name>
    <name evidence="3" type="ORF">BU058_09680</name>
</gene>
<dbReference type="EMBL" id="PZFR01000001">
    <property type="protein sequence ID" value="PTI70913.1"/>
    <property type="molecule type" value="Genomic_DNA"/>
</dbReference>
<feature type="region of interest" description="Disordered" evidence="1">
    <location>
        <begin position="40"/>
        <end position="70"/>
    </location>
</feature>
<dbReference type="RefSeq" id="WP_046837131.1">
    <property type="nucleotide sequence ID" value="NZ_CP018199.1"/>
</dbReference>
<dbReference type="PROSITE" id="PS51257">
    <property type="entry name" value="PROKAR_LIPOPROTEIN"/>
    <property type="match status" value="1"/>
</dbReference>
<dbReference type="EMBL" id="PZFQ01000032">
    <property type="protein sequence ID" value="PTI74844.1"/>
    <property type="molecule type" value="Genomic_DNA"/>
</dbReference>
<organism evidence="3 5">
    <name type="scientific">Staphylococcus succinus</name>
    <dbReference type="NCBI Taxonomy" id="61015"/>
    <lineage>
        <taxon>Bacteria</taxon>
        <taxon>Bacillati</taxon>
        <taxon>Bacillota</taxon>
        <taxon>Bacilli</taxon>
        <taxon>Bacillales</taxon>
        <taxon>Staphylococcaceae</taxon>
        <taxon>Staphylococcus</taxon>
    </lineage>
</organism>
<evidence type="ECO:0008006" key="6">
    <source>
        <dbReference type="Google" id="ProtNLM"/>
    </source>
</evidence>
<name>A0A9Q6HN36_9STAP</name>
<dbReference type="Proteomes" id="UP000240859">
    <property type="component" value="Unassembled WGS sequence"/>
</dbReference>